<evidence type="ECO:0000256" key="1">
    <source>
        <dbReference type="SAM" id="MobiDB-lite"/>
    </source>
</evidence>
<dbReference type="GO" id="GO:0005886">
    <property type="term" value="C:plasma membrane"/>
    <property type="evidence" value="ECO:0007669"/>
    <property type="project" value="TreeGrafter"/>
</dbReference>
<comment type="caution">
    <text evidence="3">The sequence shown here is derived from an EMBL/GenBank/DDBJ whole genome shotgun (WGS) entry which is preliminary data.</text>
</comment>
<dbReference type="GO" id="GO:0004222">
    <property type="term" value="F:metalloendopeptidase activity"/>
    <property type="evidence" value="ECO:0007669"/>
    <property type="project" value="InterPro"/>
</dbReference>
<dbReference type="PANTHER" id="PTHR11733:SF241">
    <property type="entry name" value="GH26575P-RELATED"/>
    <property type="match status" value="1"/>
</dbReference>
<dbReference type="InterPro" id="IPR024079">
    <property type="entry name" value="MetalloPept_cat_dom_sf"/>
</dbReference>
<dbReference type="Gene3D" id="1.10.1380.10">
    <property type="entry name" value="Neutral endopeptidase , domain2"/>
    <property type="match status" value="1"/>
</dbReference>
<feature type="region of interest" description="Disordered" evidence="1">
    <location>
        <begin position="48"/>
        <end position="84"/>
    </location>
</feature>
<evidence type="ECO:0000259" key="2">
    <source>
        <dbReference type="Pfam" id="PF01431"/>
    </source>
</evidence>
<reference evidence="3" key="2">
    <citation type="submission" date="2021-09" db="EMBL/GenBank/DDBJ databases">
        <authorList>
            <person name="Jia N."/>
            <person name="Wang J."/>
            <person name="Shi W."/>
            <person name="Du L."/>
            <person name="Sun Y."/>
            <person name="Zhan W."/>
            <person name="Jiang J."/>
            <person name="Wang Q."/>
            <person name="Zhang B."/>
            <person name="Ji P."/>
            <person name="Sakyi L.B."/>
            <person name="Cui X."/>
            <person name="Yuan T."/>
            <person name="Jiang B."/>
            <person name="Yang W."/>
            <person name="Lam T.T.-Y."/>
            <person name="Chang Q."/>
            <person name="Ding S."/>
            <person name="Wang X."/>
            <person name="Zhu J."/>
            <person name="Ruan X."/>
            <person name="Zhao L."/>
            <person name="Wei J."/>
            <person name="Que T."/>
            <person name="Du C."/>
            <person name="Cheng J."/>
            <person name="Dai P."/>
            <person name="Han X."/>
            <person name="Huang E."/>
            <person name="Gao Y."/>
            <person name="Liu J."/>
            <person name="Shao H."/>
            <person name="Ye R."/>
            <person name="Li L."/>
            <person name="Wei W."/>
            <person name="Wang X."/>
            <person name="Wang C."/>
            <person name="Huo Q."/>
            <person name="Li W."/>
            <person name="Guo W."/>
            <person name="Chen H."/>
            <person name="Chen S."/>
            <person name="Zhou L."/>
            <person name="Zhou L."/>
            <person name="Ni X."/>
            <person name="Tian J."/>
            <person name="Zhou Y."/>
            <person name="Sheng Y."/>
            <person name="Liu T."/>
            <person name="Pan Y."/>
            <person name="Xia L."/>
            <person name="Li J."/>
            <person name="Zhao F."/>
            <person name="Cao W."/>
        </authorList>
    </citation>
    <scope>NUCLEOTIDE SEQUENCE</scope>
    <source>
        <strain evidence="3">Rmic-2018</strain>
        <tissue evidence="3">Larvae</tissue>
    </source>
</reference>
<evidence type="ECO:0000313" key="4">
    <source>
        <dbReference type="Proteomes" id="UP000821866"/>
    </source>
</evidence>
<protein>
    <recommendedName>
        <fullName evidence="2">Peptidase M13 C-terminal domain-containing protein</fullName>
    </recommendedName>
</protein>
<organism evidence="3 4">
    <name type="scientific">Rhipicephalus microplus</name>
    <name type="common">Cattle tick</name>
    <name type="synonym">Boophilus microplus</name>
    <dbReference type="NCBI Taxonomy" id="6941"/>
    <lineage>
        <taxon>Eukaryota</taxon>
        <taxon>Metazoa</taxon>
        <taxon>Ecdysozoa</taxon>
        <taxon>Arthropoda</taxon>
        <taxon>Chelicerata</taxon>
        <taxon>Arachnida</taxon>
        <taxon>Acari</taxon>
        <taxon>Parasitiformes</taxon>
        <taxon>Ixodida</taxon>
        <taxon>Ixodoidea</taxon>
        <taxon>Ixodidae</taxon>
        <taxon>Rhipicephalinae</taxon>
        <taxon>Rhipicephalus</taxon>
        <taxon>Boophilus</taxon>
    </lineage>
</organism>
<feature type="domain" description="Peptidase M13 C-terminal" evidence="2">
    <location>
        <begin position="128"/>
        <end position="324"/>
    </location>
</feature>
<dbReference type="VEuPathDB" id="VectorBase:LOC119159959"/>
<dbReference type="Proteomes" id="UP000821866">
    <property type="component" value="Chromosome 1"/>
</dbReference>
<dbReference type="SUPFAM" id="SSF55486">
    <property type="entry name" value="Metalloproteases ('zincins'), catalytic domain"/>
    <property type="match status" value="1"/>
</dbReference>
<name>A0A9J6EXN0_RHIMP</name>
<proteinExistence type="predicted"/>
<sequence>MLHSVVGTEPRPVSPGHVKEASHIFCSTVGDVCMSKVLPELPTSFTNCSQTCSTKPIRGRRNQQAAAGEHEENPDGGLSLEVTPPRPHDVPDVDKNRFFKAYKAALQAAAHQSWKDHTTYIFDETKVNAYYATNLNTMVIPAAVLQHPFFNVGSPPALNYGSIGMTTAHEIMHGYDVDGSEYDADNQVRKWTTPKFLKTYTERVICIRDSHKTVETRRARQADLDAIIDSENLADIVGVAIAHAAFASLPLAERNVTLPGLNLTAEHLFFISHCAKWCESERVIVERYAPGRSRCIVPLMNMAAFSEAFQCAPNTPMNPSKKCSFW</sequence>
<dbReference type="PROSITE" id="PS51885">
    <property type="entry name" value="NEPRILYSIN"/>
    <property type="match status" value="1"/>
</dbReference>
<dbReference type="InterPro" id="IPR000718">
    <property type="entry name" value="Peptidase_M13"/>
</dbReference>
<dbReference type="GO" id="GO:0016485">
    <property type="term" value="P:protein processing"/>
    <property type="evidence" value="ECO:0007669"/>
    <property type="project" value="TreeGrafter"/>
</dbReference>
<keyword evidence="4" id="KW-1185">Reference proteome</keyword>
<dbReference type="Pfam" id="PF01431">
    <property type="entry name" value="Peptidase_M13"/>
    <property type="match status" value="1"/>
</dbReference>
<dbReference type="AlphaFoldDB" id="A0A9J6EXN0"/>
<gene>
    <name evidence="3" type="ORF">HPB51_004940</name>
</gene>
<reference evidence="3" key="1">
    <citation type="journal article" date="2020" name="Cell">
        <title>Large-Scale Comparative Analyses of Tick Genomes Elucidate Their Genetic Diversity and Vector Capacities.</title>
        <authorList>
            <consortium name="Tick Genome and Microbiome Consortium (TIGMIC)"/>
            <person name="Jia N."/>
            <person name="Wang J."/>
            <person name="Shi W."/>
            <person name="Du L."/>
            <person name="Sun Y."/>
            <person name="Zhan W."/>
            <person name="Jiang J.F."/>
            <person name="Wang Q."/>
            <person name="Zhang B."/>
            <person name="Ji P."/>
            <person name="Bell-Sakyi L."/>
            <person name="Cui X.M."/>
            <person name="Yuan T.T."/>
            <person name="Jiang B.G."/>
            <person name="Yang W.F."/>
            <person name="Lam T.T."/>
            <person name="Chang Q.C."/>
            <person name="Ding S.J."/>
            <person name="Wang X.J."/>
            <person name="Zhu J.G."/>
            <person name="Ruan X.D."/>
            <person name="Zhao L."/>
            <person name="Wei J.T."/>
            <person name="Ye R.Z."/>
            <person name="Que T.C."/>
            <person name="Du C.H."/>
            <person name="Zhou Y.H."/>
            <person name="Cheng J.X."/>
            <person name="Dai P.F."/>
            <person name="Guo W.B."/>
            <person name="Han X.H."/>
            <person name="Huang E.J."/>
            <person name="Li L.F."/>
            <person name="Wei W."/>
            <person name="Gao Y.C."/>
            <person name="Liu J.Z."/>
            <person name="Shao H.Z."/>
            <person name="Wang X."/>
            <person name="Wang C.C."/>
            <person name="Yang T.C."/>
            <person name="Huo Q.B."/>
            <person name="Li W."/>
            <person name="Chen H.Y."/>
            <person name="Chen S.E."/>
            <person name="Zhou L.G."/>
            <person name="Ni X.B."/>
            <person name="Tian J.H."/>
            <person name="Sheng Y."/>
            <person name="Liu T."/>
            <person name="Pan Y.S."/>
            <person name="Xia L.Y."/>
            <person name="Li J."/>
            <person name="Zhao F."/>
            <person name="Cao W.C."/>
        </authorList>
    </citation>
    <scope>NUCLEOTIDE SEQUENCE</scope>
    <source>
        <strain evidence="3">Rmic-2018</strain>
    </source>
</reference>
<dbReference type="InterPro" id="IPR042089">
    <property type="entry name" value="Peptidase_M13_dom_2"/>
</dbReference>
<evidence type="ECO:0000313" key="3">
    <source>
        <dbReference type="EMBL" id="KAH8039015.1"/>
    </source>
</evidence>
<dbReference type="Gene3D" id="3.40.390.10">
    <property type="entry name" value="Collagenase (Catalytic Domain)"/>
    <property type="match status" value="1"/>
</dbReference>
<dbReference type="PANTHER" id="PTHR11733">
    <property type="entry name" value="ZINC METALLOPROTEASE FAMILY M13 NEPRILYSIN-RELATED"/>
    <property type="match status" value="1"/>
</dbReference>
<dbReference type="EMBL" id="JABSTU010000001">
    <property type="protein sequence ID" value="KAH8039015.1"/>
    <property type="molecule type" value="Genomic_DNA"/>
</dbReference>
<accession>A0A9J6EXN0</accession>
<dbReference type="InterPro" id="IPR018497">
    <property type="entry name" value="Peptidase_M13_C"/>
</dbReference>
<dbReference type="PRINTS" id="PR00786">
    <property type="entry name" value="NEPRILYSIN"/>
</dbReference>